<evidence type="ECO:0000313" key="3">
    <source>
        <dbReference type="EMBL" id="KAG3202839.1"/>
    </source>
</evidence>
<dbReference type="Proteomes" id="UP000760860">
    <property type="component" value="Unassembled WGS sequence"/>
</dbReference>
<dbReference type="EMBL" id="RCMK01001910">
    <property type="protein sequence ID" value="KAG2887008.1"/>
    <property type="molecule type" value="Genomic_DNA"/>
</dbReference>
<organism evidence="2 4">
    <name type="scientific">Phytophthora cactorum</name>
    <dbReference type="NCBI Taxonomy" id="29920"/>
    <lineage>
        <taxon>Eukaryota</taxon>
        <taxon>Sar</taxon>
        <taxon>Stramenopiles</taxon>
        <taxon>Oomycota</taxon>
        <taxon>Peronosporomycetes</taxon>
        <taxon>Peronosporales</taxon>
        <taxon>Peronosporaceae</taxon>
        <taxon>Phytophthora</taxon>
    </lineage>
</organism>
<dbReference type="Proteomes" id="UP000736787">
    <property type="component" value="Unassembled WGS sequence"/>
</dbReference>
<gene>
    <name evidence="1" type="ORF">PC117_g25261</name>
    <name evidence="2" type="ORF">PC118_g23370</name>
    <name evidence="3" type="ORF">PC129_g23139</name>
</gene>
<dbReference type="VEuPathDB" id="FungiDB:PC110_g5540"/>
<dbReference type="EMBL" id="RCML01002173">
    <property type="protein sequence ID" value="KAG2958739.1"/>
    <property type="molecule type" value="Genomic_DNA"/>
</dbReference>
<protein>
    <submittedName>
        <fullName evidence="2">Uncharacterized protein</fullName>
    </submittedName>
</protein>
<dbReference type="Proteomes" id="UP000697107">
    <property type="component" value="Unassembled WGS sequence"/>
</dbReference>
<evidence type="ECO:0000313" key="2">
    <source>
        <dbReference type="EMBL" id="KAG2958739.1"/>
    </source>
</evidence>
<proteinExistence type="predicted"/>
<evidence type="ECO:0000313" key="1">
    <source>
        <dbReference type="EMBL" id="KAG2887008.1"/>
    </source>
</evidence>
<accession>A0A8T1F0P8</accession>
<dbReference type="AlphaFoldDB" id="A0A8T1F0P8"/>
<comment type="caution">
    <text evidence="2">The sequence shown here is derived from an EMBL/GenBank/DDBJ whole genome shotgun (WGS) entry which is preliminary data.</text>
</comment>
<dbReference type="EMBL" id="RCMV01002451">
    <property type="protein sequence ID" value="KAG3202839.1"/>
    <property type="molecule type" value="Genomic_DNA"/>
</dbReference>
<sequence>MGRILGYFERTWLEQYTIDVWNVFDLDNELVSRTNNPPERFNRDLNSRFPTPHPSMAVFVTVMKTISAEYVRRLGDILRGRAR</sequence>
<reference evidence="2" key="1">
    <citation type="submission" date="2018-10" db="EMBL/GenBank/DDBJ databases">
        <title>Effector identification in a new, highly contiguous assembly of the strawberry crown rot pathogen Phytophthora cactorum.</title>
        <authorList>
            <person name="Armitage A.D."/>
            <person name="Nellist C.F."/>
            <person name="Bates H."/>
            <person name="Vickerstaff R.J."/>
            <person name="Harrison R.J."/>
        </authorList>
    </citation>
    <scope>NUCLEOTIDE SEQUENCE</scope>
    <source>
        <strain evidence="1">4040</strain>
        <strain evidence="2">P415</strain>
        <strain evidence="3">P421</strain>
    </source>
</reference>
<evidence type="ECO:0000313" key="4">
    <source>
        <dbReference type="Proteomes" id="UP000697107"/>
    </source>
</evidence>
<name>A0A8T1F0P8_9STRA</name>